<dbReference type="Proteomes" id="UP000567795">
    <property type="component" value="Unassembled WGS sequence"/>
</dbReference>
<keyword evidence="1" id="KW-0805">Transcription regulation</keyword>
<name>A0A852ZZW1_9ACTN</name>
<dbReference type="PANTHER" id="PTHR30055">
    <property type="entry name" value="HTH-TYPE TRANSCRIPTIONAL REGULATOR RUTR"/>
    <property type="match status" value="1"/>
</dbReference>
<dbReference type="SUPFAM" id="SSF46689">
    <property type="entry name" value="Homeodomain-like"/>
    <property type="match status" value="1"/>
</dbReference>
<dbReference type="GO" id="GO:0000976">
    <property type="term" value="F:transcription cis-regulatory region binding"/>
    <property type="evidence" value="ECO:0007669"/>
    <property type="project" value="TreeGrafter"/>
</dbReference>
<evidence type="ECO:0000256" key="2">
    <source>
        <dbReference type="ARBA" id="ARBA00023125"/>
    </source>
</evidence>
<dbReference type="InterPro" id="IPR001647">
    <property type="entry name" value="HTH_TetR"/>
</dbReference>
<dbReference type="PRINTS" id="PR00455">
    <property type="entry name" value="HTHTETR"/>
</dbReference>
<protein>
    <submittedName>
        <fullName evidence="7">AcrR family transcriptional regulator</fullName>
    </submittedName>
</protein>
<dbReference type="AlphaFoldDB" id="A0A852ZZW1"/>
<gene>
    <name evidence="7" type="ORF">FHU37_004942</name>
</gene>
<dbReference type="RefSeq" id="WP_179816834.1">
    <property type="nucleotide sequence ID" value="NZ_JACBZD010000002.1"/>
</dbReference>
<feature type="region of interest" description="Disordered" evidence="5">
    <location>
        <begin position="1"/>
        <end position="22"/>
    </location>
</feature>
<proteinExistence type="predicted"/>
<comment type="caution">
    <text evidence="7">The sequence shown here is derived from an EMBL/GenBank/DDBJ whole genome shotgun (WGS) entry which is preliminary data.</text>
</comment>
<organism evidence="7 8">
    <name type="scientific">Allostreptomyces psammosilenae</name>
    <dbReference type="NCBI Taxonomy" id="1892865"/>
    <lineage>
        <taxon>Bacteria</taxon>
        <taxon>Bacillati</taxon>
        <taxon>Actinomycetota</taxon>
        <taxon>Actinomycetes</taxon>
        <taxon>Kitasatosporales</taxon>
        <taxon>Streptomycetaceae</taxon>
        <taxon>Allostreptomyces</taxon>
    </lineage>
</organism>
<dbReference type="PANTHER" id="PTHR30055:SF234">
    <property type="entry name" value="HTH-TYPE TRANSCRIPTIONAL REGULATOR BETI"/>
    <property type="match status" value="1"/>
</dbReference>
<reference evidence="7 8" key="1">
    <citation type="submission" date="2020-07" db="EMBL/GenBank/DDBJ databases">
        <title>Sequencing the genomes of 1000 actinobacteria strains.</title>
        <authorList>
            <person name="Klenk H.-P."/>
        </authorList>
    </citation>
    <scope>NUCLEOTIDE SEQUENCE [LARGE SCALE GENOMIC DNA]</scope>
    <source>
        <strain evidence="7 8">DSM 42178</strain>
    </source>
</reference>
<accession>A0A852ZZW1</accession>
<evidence type="ECO:0000256" key="4">
    <source>
        <dbReference type="PROSITE-ProRule" id="PRU00335"/>
    </source>
</evidence>
<evidence type="ECO:0000259" key="6">
    <source>
        <dbReference type="PROSITE" id="PS50977"/>
    </source>
</evidence>
<sequence length="224" mass="24083">MAERLRQTEPAGPAGLRERKKQRTRRALFEAAMRLFAEKGYEQTTVAEIAAAADVSTKTLFNYFPGKEDLVFAYNRVRLDLLLEVVANPEADEAPVDLLARMMRTLLTAVADEETGADLALSRLRLHLLKTVPELQARALMLTLDIQRQLATELCKSYPDRVDPTSAAAAVGTLIGAAQASGLAALEQGASTGEMKAAAWRGVEVALAGVRHADLGVAPATPSD</sequence>
<evidence type="ECO:0000256" key="3">
    <source>
        <dbReference type="ARBA" id="ARBA00023163"/>
    </source>
</evidence>
<dbReference type="InterPro" id="IPR050109">
    <property type="entry name" value="HTH-type_TetR-like_transc_reg"/>
</dbReference>
<dbReference type="InterPro" id="IPR009057">
    <property type="entry name" value="Homeodomain-like_sf"/>
</dbReference>
<dbReference type="Pfam" id="PF00440">
    <property type="entry name" value="TetR_N"/>
    <property type="match status" value="1"/>
</dbReference>
<keyword evidence="8" id="KW-1185">Reference proteome</keyword>
<dbReference type="GO" id="GO:0003700">
    <property type="term" value="F:DNA-binding transcription factor activity"/>
    <property type="evidence" value="ECO:0007669"/>
    <property type="project" value="TreeGrafter"/>
</dbReference>
<dbReference type="EMBL" id="JACBZD010000002">
    <property type="protein sequence ID" value="NYI07913.1"/>
    <property type="molecule type" value="Genomic_DNA"/>
</dbReference>
<keyword evidence="2 4" id="KW-0238">DNA-binding</keyword>
<dbReference type="Gene3D" id="1.10.357.10">
    <property type="entry name" value="Tetracycline Repressor, domain 2"/>
    <property type="match status" value="1"/>
</dbReference>
<evidence type="ECO:0000256" key="1">
    <source>
        <dbReference type="ARBA" id="ARBA00023015"/>
    </source>
</evidence>
<evidence type="ECO:0000256" key="5">
    <source>
        <dbReference type="SAM" id="MobiDB-lite"/>
    </source>
</evidence>
<evidence type="ECO:0000313" key="7">
    <source>
        <dbReference type="EMBL" id="NYI07913.1"/>
    </source>
</evidence>
<dbReference type="PROSITE" id="PS50977">
    <property type="entry name" value="HTH_TETR_2"/>
    <property type="match status" value="1"/>
</dbReference>
<keyword evidence="3" id="KW-0804">Transcription</keyword>
<feature type="DNA-binding region" description="H-T-H motif" evidence="4">
    <location>
        <begin position="45"/>
        <end position="64"/>
    </location>
</feature>
<evidence type="ECO:0000313" key="8">
    <source>
        <dbReference type="Proteomes" id="UP000567795"/>
    </source>
</evidence>
<feature type="domain" description="HTH tetR-type" evidence="6">
    <location>
        <begin position="22"/>
        <end position="82"/>
    </location>
</feature>